<name>A0A2M9ZN09_9LEPT</name>
<evidence type="ECO:0000313" key="2">
    <source>
        <dbReference type="EMBL" id="PJZ73425.1"/>
    </source>
</evidence>
<gene>
    <name evidence="1" type="ORF">CH360_13880</name>
    <name evidence="2" type="ORF">CH373_07835</name>
</gene>
<dbReference type="AlphaFoldDB" id="A0A2M9ZN09"/>
<comment type="caution">
    <text evidence="2">The sequence shown here is derived from an EMBL/GenBank/DDBJ whole genome shotgun (WGS) entry which is preliminary data.</text>
</comment>
<dbReference type="EMBL" id="NPDZ01000004">
    <property type="protein sequence ID" value="PJZ73425.1"/>
    <property type="molecule type" value="Genomic_DNA"/>
</dbReference>
<protein>
    <submittedName>
        <fullName evidence="2">Uncharacterized protein</fullName>
    </submittedName>
</protein>
<evidence type="ECO:0000313" key="3">
    <source>
        <dbReference type="Proteomes" id="UP000231962"/>
    </source>
</evidence>
<dbReference type="Proteomes" id="UP000231990">
    <property type="component" value="Unassembled WGS sequence"/>
</dbReference>
<accession>A0A2M9ZN09</accession>
<evidence type="ECO:0000313" key="1">
    <source>
        <dbReference type="EMBL" id="PJZ68957.1"/>
    </source>
</evidence>
<proteinExistence type="predicted"/>
<dbReference type="EMBL" id="NPDY01000014">
    <property type="protein sequence ID" value="PJZ68957.1"/>
    <property type="molecule type" value="Genomic_DNA"/>
</dbReference>
<dbReference type="Proteomes" id="UP000231962">
    <property type="component" value="Unassembled WGS sequence"/>
</dbReference>
<reference evidence="3 4" key="1">
    <citation type="submission" date="2017-07" db="EMBL/GenBank/DDBJ databases">
        <title>Leptospira spp. isolated from tropical soils.</title>
        <authorList>
            <person name="Thibeaux R."/>
            <person name="Iraola G."/>
            <person name="Ferres I."/>
            <person name="Bierque E."/>
            <person name="Girault D."/>
            <person name="Soupe-Gilbert M.-E."/>
            <person name="Picardeau M."/>
            <person name="Goarant C."/>
        </authorList>
    </citation>
    <scope>NUCLEOTIDE SEQUENCE [LARGE SCALE GENOMIC DNA]</scope>
    <source>
        <strain evidence="2 4">FH1-B-B1</strain>
        <strain evidence="1 3">FH1-B-C1</strain>
    </source>
</reference>
<sequence length="331" mass="38044">MDLPTGSVGPNAYEERILFVCHIYSENIYSEVCSIRPDGSDFQKHTNGKYYWILDILPSKEKNTLFLRSESTELIDPELIDSQDFLAQNFEPEFKGWKFTFEIERFRIQDGQWLGETVCLESGYSPDPWLTGLTSSLCGNAPGIDQTRNQGRSLLLDNSSSSLDLYTYNNYYSDSESPIPILSNINKNNNYLINQLPAWTSPEGNFFAIPIACVLCSDLDNGRKPFLGYSFLNRDRNQVLTTEMVKKNTESVYQSGYRPFVIWSPDEKSVLVVNYEAVEDYDNSTRQNAANFRITNLESGQEREILRITSDSDFYVPFLDERTILWTEIPK</sequence>
<keyword evidence="3" id="KW-1185">Reference proteome</keyword>
<organism evidence="2 4">
    <name type="scientific">Leptospira perolatii</name>
    <dbReference type="NCBI Taxonomy" id="2023191"/>
    <lineage>
        <taxon>Bacteria</taxon>
        <taxon>Pseudomonadati</taxon>
        <taxon>Spirochaetota</taxon>
        <taxon>Spirochaetia</taxon>
        <taxon>Leptospirales</taxon>
        <taxon>Leptospiraceae</taxon>
        <taxon>Leptospira</taxon>
    </lineage>
</organism>
<evidence type="ECO:0000313" key="4">
    <source>
        <dbReference type="Proteomes" id="UP000231990"/>
    </source>
</evidence>